<dbReference type="EMBL" id="JAWQEG010000506">
    <property type="protein sequence ID" value="KAK3889069.1"/>
    <property type="molecule type" value="Genomic_DNA"/>
</dbReference>
<feature type="compositionally biased region" description="Polar residues" evidence="1">
    <location>
        <begin position="50"/>
        <end position="77"/>
    </location>
</feature>
<reference evidence="2" key="1">
    <citation type="submission" date="2023-10" db="EMBL/GenBank/DDBJ databases">
        <title>Genome assemblies of two species of porcelain crab, Petrolisthes cinctipes and Petrolisthes manimaculis (Anomura: Porcellanidae).</title>
        <authorList>
            <person name="Angst P."/>
        </authorList>
    </citation>
    <scope>NUCLEOTIDE SEQUENCE</scope>
    <source>
        <strain evidence="2">PB745_01</strain>
        <tissue evidence="2">Gill</tissue>
    </source>
</reference>
<comment type="caution">
    <text evidence="2">The sequence shown here is derived from an EMBL/GenBank/DDBJ whole genome shotgun (WGS) entry which is preliminary data.</text>
</comment>
<protein>
    <submittedName>
        <fullName evidence="2">Uncharacterized protein</fullName>
    </submittedName>
</protein>
<dbReference type="Proteomes" id="UP001286313">
    <property type="component" value="Unassembled WGS sequence"/>
</dbReference>
<dbReference type="AlphaFoldDB" id="A0AAE1GC86"/>
<name>A0AAE1GC86_PETCI</name>
<keyword evidence="3" id="KW-1185">Reference proteome</keyword>
<feature type="region of interest" description="Disordered" evidence="1">
    <location>
        <begin position="32"/>
        <end position="147"/>
    </location>
</feature>
<sequence>MPTFVYRGGHPFFTFVLQPLLYNQLLPRPPLPHTDHTPASPPWPLLDRSPASSPRPLSNLSSTTPQRPSCDISSASSPAPRLDHSPASPPRLQPDSTPASPHRPCADPAQAPLSPLPRPTSYTTPSASEDRQEPAPSQDSFVTWSGM</sequence>
<proteinExistence type="predicted"/>
<accession>A0AAE1GC86</accession>
<evidence type="ECO:0000313" key="2">
    <source>
        <dbReference type="EMBL" id="KAK3889069.1"/>
    </source>
</evidence>
<evidence type="ECO:0000256" key="1">
    <source>
        <dbReference type="SAM" id="MobiDB-lite"/>
    </source>
</evidence>
<organism evidence="2 3">
    <name type="scientific">Petrolisthes cinctipes</name>
    <name type="common">Flat porcelain crab</name>
    <dbReference type="NCBI Taxonomy" id="88211"/>
    <lineage>
        <taxon>Eukaryota</taxon>
        <taxon>Metazoa</taxon>
        <taxon>Ecdysozoa</taxon>
        <taxon>Arthropoda</taxon>
        <taxon>Crustacea</taxon>
        <taxon>Multicrustacea</taxon>
        <taxon>Malacostraca</taxon>
        <taxon>Eumalacostraca</taxon>
        <taxon>Eucarida</taxon>
        <taxon>Decapoda</taxon>
        <taxon>Pleocyemata</taxon>
        <taxon>Anomura</taxon>
        <taxon>Galatheoidea</taxon>
        <taxon>Porcellanidae</taxon>
        <taxon>Petrolisthes</taxon>
    </lineage>
</organism>
<feature type="compositionally biased region" description="Polar residues" evidence="1">
    <location>
        <begin position="135"/>
        <end position="147"/>
    </location>
</feature>
<evidence type="ECO:0000313" key="3">
    <source>
        <dbReference type="Proteomes" id="UP001286313"/>
    </source>
</evidence>
<gene>
    <name evidence="2" type="ORF">Pcinc_006944</name>
</gene>